<feature type="transmembrane region" description="Helical" evidence="2">
    <location>
        <begin position="80"/>
        <end position="99"/>
    </location>
</feature>
<dbReference type="InterPro" id="IPR007921">
    <property type="entry name" value="CHAP_dom"/>
</dbReference>
<gene>
    <name evidence="4" type="ORF">DSM100238_0528</name>
</gene>
<proteinExistence type="predicted"/>
<dbReference type="EMBL" id="WBSO01000002">
    <property type="protein sequence ID" value="KAB8300801.1"/>
    <property type="molecule type" value="Genomic_DNA"/>
</dbReference>
<keyword evidence="2" id="KW-0472">Membrane</keyword>
<dbReference type="SUPFAM" id="SSF54001">
    <property type="entry name" value="Cysteine proteinases"/>
    <property type="match status" value="1"/>
</dbReference>
<evidence type="ECO:0000256" key="2">
    <source>
        <dbReference type="SAM" id="Phobius"/>
    </source>
</evidence>
<dbReference type="InterPro" id="IPR038765">
    <property type="entry name" value="Papain-like_cys_pep_sf"/>
</dbReference>
<organism evidence="4 5">
    <name type="scientific">Bifidobacterium apri</name>
    <dbReference type="NCBI Taxonomy" id="1769423"/>
    <lineage>
        <taxon>Bacteria</taxon>
        <taxon>Bacillati</taxon>
        <taxon>Actinomycetota</taxon>
        <taxon>Actinomycetes</taxon>
        <taxon>Bifidobacteriales</taxon>
        <taxon>Bifidobacteriaceae</taxon>
        <taxon>Bifidobacterium</taxon>
    </lineage>
</organism>
<evidence type="ECO:0000259" key="3">
    <source>
        <dbReference type="PROSITE" id="PS50911"/>
    </source>
</evidence>
<sequence length="313" mass="32780">MKHAARKATQSGRGFRVADVFAPSHRGSHAAHSVRAVREDGGEQTLGLDPVLAAKLEEVAPLTRRAIRESARAARRKSRFMASGSMVALAGAAAAAISFSNMNASTSLASSTAATGTVQTAKSASGSSVSRSQERTSLGAADGTTSSGNWSLGSSNSDLDVSQMSQTAVSNPVVAVLYEADKSLLPSGFDPNHDAGDSGNQYSFSQCTWWAYVRRHQLGLPVGSHLGDGAQWAASAKKLGYWVDTTPRHVGDVIVFQRGQFGSSTVYGHVAIVEQINADGSIVTSECGASLNGKTVSRTFTADQASQLQFIHY</sequence>
<dbReference type="PROSITE" id="PS50911">
    <property type="entry name" value="CHAP"/>
    <property type="match status" value="1"/>
</dbReference>
<evidence type="ECO:0000313" key="4">
    <source>
        <dbReference type="EMBL" id="KAB8300801.1"/>
    </source>
</evidence>
<dbReference type="AlphaFoldDB" id="A0A6A2VAA2"/>
<accession>A0A6A2VAA2</accession>
<evidence type="ECO:0000256" key="1">
    <source>
        <dbReference type="SAM" id="MobiDB-lite"/>
    </source>
</evidence>
<dbReference type="RefSeq" id="WP_152355161.1">
    <property type="nucleotide sequence ID" value="NZ_JBHLXF010000006.1"/>
</dbReference>
<feature type="region of interest" description="Disordered" evidence="1">
    <location>
        <begin position="119"/>
        <end position="154"/>
    </location>
</feature>
<keyword evidence="2" id="KW-1133">Transmembrane helix</keyword>
<dbReference type="Pfam" id="PF05257">
    <property type="entry name" value="CHAP"/>
    <property type="match status" value="1"/>
</dbReference>
<keyword evidence="5" id="KW-1185">Reference proteome</keyword>
<dbReference type="Gene3D" id="3.90.1720.10">
    <property type="entry name" value="endopeptidase domain like (from Nostoc punctiforme)"/>
    <property type="match status" value="1"/>
</dbReference>
<feature type="compositionally biased region" description="Low complexity" evidence="1">
    <location>
        <begin position="119"/>
        <end position="137"/>
    </location>
</feature>
<comment type="caution">
    <text evidence="4">The sequence shown here is derived from an EMBL/GenBank/DDBJ whole genome shotgun (WGS) entry which is preliminary data.</text>
</comment>
<reference evidence="4 5" key="1">
    <citation type="submission" date="2019-09" db="EMBL/GenBank/DDBJ databases">
        <title>Characterization of the phylogenetic diversity of two novel species belonging to the genus Bifidobacterium: Bifidobacterium cebidarum sp. nov. and Bifidobacterium leontopitheci sp. nov.</title>
        <authorList>
            <person name="Lugli G.A."/>
            <person name="Duranti S."/>
            <person name="Milani C."/>
            <person name="Turroni F."/>
            <person name="Ventura M."/>
        </authorList>
    </citation>
    <scope>NUCLEOTIDE SEQUENCE [LARGE SCALE GENOMIC DNA]</scope>
    <source>
        <strain evidence="4 5">DSM 100238</strain>
    </source>
</reference>
<evidence type="ECO:0000313" key="5">
    <source>
        <dbReference type="Proteomes" id="UP000440041"/>
    </source>
</evidence>
<feature type="domain" description="Peptidase C51" evidence="3">
    <location>
        <begin position="182"/>
        <end position="312"/>
    </location>
</feature>
<feature type="compositionally biased region" description="Low complexity" evidence="1">
    <location>
        <begin position="144"/>
        <end position="154"/>
    </location>
</feature>
<keyword evidence="2" id="KW-0812">Transmembrane</keyword>
<dbReference type="OrthoDB" id="3240061at2"/>
<dbReference type="Proteomes" id="UP000440041">
    <property type="component" value="Unassembled WGS sequence"/>
</dbReference>
<name>A0A6A2VAA2_9BIFI</name>
<protein>
    <submittedName>
        <fullName evidence="4">Amidase</fullName>
    </submittedName>
</protein>